<feature type="domain" description="Laminin EGF-like" evidence="12">
    <location>
        <begin position="788"/>
        <end position="833"/>
    </location>
</feature>
<feature type="disulfide bond" evidence="10">
    <location>
        <begin position="693"/>
        <end position="710"/>
    </location>
</feature>
<dbReference type="PANTHER" id="PTHR10574">
    <property type="entry name" value="NETRIN/LAMININ-RELATED"/>
    <property type="match status" value="1"/>
</dbReference>
<dbReference type="InterPro" id="IPR000034">
    <property type="entry name" value="Laminin_IV"/>
</dbReference>
<keyword evidence="5" id="KW-0677">Repeat</keyword>
<reference evidence="14" key="1">
    <citation type="submission" date="2023-03" db="EMBL/GenBank/DDBJ databases">
        <authorList>
            <person name="Steffen K."/>
            <person name="Cardenas P."/>
        </authorList>
    </citation>
    <scope>NUCLEOTIDE SEQUENCE</scope>
</reference>
<feature type="disulfide bond" evidence="10">
    <location>
        <begin position="199"/>
        <end position="211"/>
    </location>
</feature>
<dbReference type="FunFam" id="2.10.25.10:FF:000090">
    <property type="entry name" value="laminin subunit alpha"/>
    <property type="match status" value="1"/>
</dbReference>
<evidence type="ECO:0000256" key="7">
    <source>
        <dbReference type="ARBA" id="ARBA00023157"/>
    </source>
</evidence>
<dbReference type="InterPro" id="IPR000742">
    <property type="entry name" value="EGF"/>
</dbReference>
<feature type="disulfide bond" evidence="10">
    <location>
        <begin position="268"/>
        <end position="277"/>
    </location>
</feature>
<gene>
    <name evidence="14" type="ORF">GBAR_LOCUS18</name>
</gene>
<accession>A0AA35QRF3</accession>
<feature type="coiled-coil region" evidence="11">
    <location>
        <begin position="1122"/>
        <end position="1149"/>
    </location>
</feature>
<evidence type="ECO:0000259" key="13">
    <source>
        <dbReference type="PROSITE" id="PS51115"/>
    </source>
</evidence>
<dbReference type="InterPro" id="IPR056863">
    <property type="entry name" value="LMN_ATRN_NET-like_EGF"/>
</dbReference>
<evidence type="ECO:0000313" key="14">
    <source>
        <dbReference type="EMBL" id="CAI7988591.1"/>
    </source>
</evidence>
<keyword evidence="15" id="KW-1185">Reference proteome</keyword>
<proteinExistence type="predicted"/>
<feature type="domain" description="Laminin EGF-like" evidence="12">
    <location>
        <begin position="740"/>
        <end position="787"/>
    </location>
</feature>
<feature type="disulfide bond" evidence="10">
    <location>
        <begin position="123"/>
        <end position="132"/>
    </location>
</feature>
<dbReference type="SUPFAM" id="SSF57196">
    <property type="entry name" value="EGF/Laminin"/>
    <property type="match status" value="9"/>
</dbReference>
<protein>
    <submittedName>
        <fullName evidence="14">Laminin subunit gamma-1</fullName>
    </submittedName>
</protein>
<dbReference type="Gene3D" id="2.170.300.10">
    <property type="entry name" value="Tie2 ligand-binding domain superfamily"/>
    <property type="match status" value="1"/>
</dbReference>
<feature type="domain" description="Laminin EGF-like" evidence="12">
    <location>
        <begin position="638"/>
        <end position="690"/>
    </location>
</feature>
<feature type="domain" description="Laminin EGF-like" evidence="12">
    <location>
        <begin position="691"/>
        <end position="739"/>
    </location>
</feature>
<dbReference type="EMBL" id="CASHTH010000002">
    <property type="protein sequence ID" value="CAI7988591.1"/>
    <property type="molecule type" value="Genomic_DNA"/>
</dbReference>
<keyword evidence="7 10" id="KW-1015">Disulfide bond</keyword>
<feature type="disulfide bond" evidence="10">
    <location>
        <begin position="691"/>
        <end position="703"/>
    </location>
</feature>
<dbReference type="Pfam" id="PF00053">
    <property type="entry name" value="EGF_laminin"/>
    <property type="match status" value="9"/>
</dbReference>
<evidence type="ECO:0000256" key="3">
    <source>
        <dbReference type="ARBA" id="ARBA00022530"/>
    </source>
</evidence>
<evidence type="ECO:0000256" key="2">
    <source>
        <dbReference type="ARBA" id="ARBA00022525"/>
    </source>
</evidence>
<feature type="disulfide bond" evidence="10">
    <location>
        <begin position="249"/>
        <end position="266"/>
    </location>
</feature>
<dbReference type="InterPro" id="IPR002049">
    <property type="entry name" value="LE_dom"/>
</dbReference>
<feature type="domain" description="Laminin EGF-like" evidence="12">
    <location>
        <begin position="199"/>
        <end position="246"/>
    </location>
</feature>
<dbReference type="GO" id="GO:0043256">
    <property type="term" value="C:laminin complex"/>
    <property type="evidence" value="ECO:0007669"/>
    <property type="project" value="TreeGrafter"/>
</dbReference>
<feature type="domain" description="Laminin EGF-like" evidence="12">
    <location>
        <begin position="247"/>
        <end position="297"/>
    </location>
</feature>
<keyword evidence="2" id="KW-0964">Secreted</keyword>
<feature type="disulfide bond" evidence="10">
    <location>
        <begin position="740"/>
        <end position="752"/>
    </location>
</feature>
<comment type="subcellular location">
    <subcellularLocation>
        <location evidence="1">Secreted</location>
        <location evidence="1">Extracellular space</location>
        <location evidence="1">Extracellular matrix</location>
    </subcellularLocation>
</comment>
<keyword evidence="6 11" id="KW-0175">Coiled coil</keyword>
<keyword evidence="9 10" id="KW-0424">Laminin EGF-like domain</keyword>
<evidence type="ECO:0000259" key="12">
    <source>
        <dbReference type="PROSITE" id="PS50027"/>
    </source>
</evidence>
<evidence type="ECO:0000256" key="11">
    <source>
        <dbReference type="SAM" id="Coils"/>
    </source>
</evidence>
<evidence type="ECO:0000256" key="4">
    <source>
        <dbReference type="ARBA" id="ARBA00022729"/>
    </source>
</evidence>
<evidence type="ECO:0000313" key="15">
    <source>
        <dbReference type="Proteomes" id="UP001174909"/>
    </source>
</evidence>
<dbReference type="Gene3D" id="2.10.25.10">
    <property type="entry name" value="Laminin"/>
    <property type="match status" value="8"/>
</dbReference>
<evidence type="ECO:0000256" key="9">
    <source>
        <dbReference type="ARBA" id="ARBA00023292"/>
    </source>
</evidence>
<dbReference type="FunFam" id="2.10.25.10:FF:000135">
    <property type="entry name" value="Laminin subunit beta 4"/>
    <property type="match status" value="1"/>
</dbReference>
<keyword evidence="4" id="KW-0732">Signal</keyword>
<feature type="disulfide bond" evidence="10">
    <location>
        <begin position="712"/>
        <end position="721"/>
    </location>
</feature>
<feature type="disulfide bond" evidence="10">
    <location>
        <begin position="674"/>
        <end position="688"/>
    </location>
</feature>
<feature type="disulfide bond" evidence="10">
    <location>
        <begin position="761"/>
        <end position="770"/>
    </location>
</feature>
<dbReference type="GO" id="GO:0070831">
    <property type="term" value="P:basement membrane assembly"/>
    <property type="evidence" value="ECO:0007669"/>
    <property type="project" value="TreeGrafter"/>
</dbReference>
<dbReference type="FunFam" id="2.10.25.10:FF:000051">
    <property type="entry name" value="Laminin subunit alpha 4"/>
    <property type="match status" value="1"/>
</dbReference>
<sequence length="1414" mass="151734">MGTGVYISHTLCFQAGHSYTFILSELISGQSSSPILDIDSMVIIPIDIPGLAVFDNSQLVADYMGCVDSWRRVTTISSAESICESITFTFSTAVYDGAQECDCDPTGSLAGTVCEPFGGQCVCLPGVRGRTCDDCRPGSFGFSSNGCTSCLCDSVGSANQFCEPDMGTCECLPNVAGPDCSTCEQSFWGLSDGGGCVSCSCDEIGSSSQQCDDQSGECECRPGVVGSQCDSCEDGYFGFSSDGCSQCICNQAGSAGQECDTVTGQCTCKENTRTRDCSGCVPGTFNLQENNPSGCQPCYCSGLGVTCFPAPSYVAANISTDFSAGTQGWTVLTENLSPHPDPDSVIAILPFTSGLTIFPNSAAFLQAPQHYLGNRLSSYLQSIAISLESQSSSVGAETTTPIDVILSGSNIELGAKFSSSIIEGAETFTLLLHESYGWFHTDGNVAATAEDIQAALYSLDGLYITAGFNSSIILRSIHLNTVQESVGISDPSAVTWVEQCDCPTGYGGLSCQVCSTGYTKSPSGSCKPCQCNGFSDLCDPDTGVCIGCTGSTGGDFCGQCLPGTHGDPTQGIPCLPCPCPLTTTPGQFTDACILQPPDTIVCLNCPDGHTGSRCESCSTGFFGDPTGENGIPTGCSDCLCNRNIDSNLPNACDTTTGICLQCINNTAGDMCERCADGFFGDAIVAKNCTVCDCDPTGSTDSSCDHQTGACVCLEYVTGGRCEHCSPGYYGFNSGTGCVTCNCNLEGSVDTQCDPETGQCSCKPGVTGQLCDECATGFFGFSQNGCQACNCSTTNSVINTCDASGTCQCQPGSTGPNCETCVENYYQDVQGCSECPQCYQELQTRFYNTSTVHDQVESSLFNLLIETSPYDPRLQEEQEDVQEIADLGQVYIQQHSQLQVQVAYLTTVVNEILREDITELEANLDLLKTTSTPVFIQALASEELMNRTITEFQMAQDEITRLVEFYITNITQSLSAINDSHSLAMEALESLTSQLQLLNTRASEISLLVSELISVTNALVATVHDIQTLNVEIQSVASILQHNMTYVQHHVNSLTQLVRRISIDIMELTVSIGEQMDTIPDIPSPSYIEELQASLSSSQSTVEPINNRLGMKVADISHLHDAVSEKEREVDSLTELLQEFGNQAQDLEDHVKITDNMTMTTVTDVERKMYEAEIVLENLQHFSIDTFEVARRANEALSSAEGLTSEADIVLESVAAIEKNVSELRLTLHDAIHNTYDADNITRDIAAVTASLDADTVLSTVYRNQNTSQESLDEALELQMQAQHYQERLFSLKTDADRDEEAVQNSSQLIADLEELLQEANSSVRTLEAALTSLDYVESSQLQQVVDELNRQLSLLQSELSSADIQMLYASLSQSLEEQKSIRQELENSLATMEAEIQDLQHLESMLPLGCDRNL</sequence>
<comment type="caution">
    <text evidence="14">The sequence shown here is derived from an EMBL/GenBank/DDBJ whole genome shotgun (WGS) entry which is preliminary data.</text>
</comment>
<keyword evidence="3" id="KW-0272">Extracellular matrix</keyword>
<feature type="domain" description="Laminin EGF-like" evidence="12">
    <location>
        <begin position="150"/>
        <end position="198"/>
    </location>
</feature>
<evidence type="ECO:0000256" key="1">
    <source>
        <dbReference type="ARBA" id="ARBA00004498"/>
    </source>
</evidence>
<dbReference type="FunFam" id="2.10.25.10:FF:000074">
    <property type="entry name" value="Laminin subunit alpha"/>
    <property type="match status" value="2"/>
</dbReference>
<dbReference type="InterPro" id="IPR050440">
    <property type="entry name" value="Laminin/Netrin_ECM"/>
</dbReference>
<dbReference type="PROSITE" id="PS01248">
    <property type="entry name" value="EGF_LAM_1"/>
    <property type="match status" value="3"/>
</dbReference>
<dbReference type="PROSITE" id="PS50027">
    <property type="entry name" value="EGF_LAM_2"/>
    <property type="match status" value="8"/>
</dbReference>
<feature type="disulfide bond" evidence="10">
    <location>
        <begin position="220"/>
        <end position="229"/>
    </location>
</feature>
<feature type="domain" description="Laminin EGF-like" evidence="12">
    <location>
        <begin position="101"/>
        <end position="149"/>
    </location>
</feature>
<feature type="disulfide bond" evidence="10">
    <location>
        <begin position="171"/>
        <end position="180"/>
    </location>
</feature>
<evidence type="ECO:0000256" key="8">
    <source>
        <dbReference type="ARBA" id="ARBA00023180"/>
    </source>
</evidence>
<dbReference type="CDD" id="cd00055">
    <property type="entry name" value="EGF_Lam"/>
    <property type="match status" value="10"/>
</dbReference>
<dbReference type="GO" id="GO:0034446">
    <property type="term" value="P:substrate adhesion-dependent cell spreading"/>
    <property type="evidence" value="ECO:0007669"/>
    <property type="project" value="TreeGrafter"/>
</dbReference>
<evidence type="ECO:0000256" key="6">
    <source>
        <dbReference type="ARBA" id="ARBA00023054"/>
    </source>
</evidence>
<feature type="disulfide bond" evidence="10">
    <location>
        <begin position="201"/>
        <end position="218"/>
    </location>
</feature>
<evidence type="ECO:0000256" key="10">
    <source>
        <dbReference type="PROSITE-ProRule" id="PRU00460"/>
    </source>
</evidence>
<dbReference type="PROSITE" id="PS51115">
    <property type="entry name" value="LAMININ_IVA"/>
    <property type="match status" value="1"/>
</dbReference>
<dbReference type="FunFam" id="2.10.25.10:FF:000067">
    <property type="entry name" value="Laminin subunit gamma 1"/>
    <property type="match status" value="1"/>
</dbReference>
<name>A0AA35QRF3_GEOBA</name>
<feature type="coiled-coil region" evidence="11">
    <location>
        <begin position="1295"/>
        <end position="1402"/>
    </location>
</feature>
<dbReference type="SMART" id="SM00181">
    <property type="entry name" value="EGF"/>
    <property type="match status" value="6"/>
</dbReference>
<evidence type="ECO:0000256" key="5">
    <source>
        <dbReference type="ARBA" id="ARBA00022737"/>
    </source>
</evidence>
<dbReference type="Pfam" id="PF24973">
    <property type="entry name" value="EGF_LMN_ATRN"/>
    <property type="match status" value="1"/>
</dbReference>
<feature type="disulfide bond" evidence="10">
    <location>
        <begin position="808"/>
        <end position="817"/>
    </location>
</feature>
<dbReference type="SMART" id="SM00281">
    <property type="entry name" value="LamB"/>
    <property type="match status" value="1"/>
</dbReference>
<feature type="disulfide bond" evidence="10">
    <location>
        <begin position="152"/>
        <end position="169"/>
    </location>
</feature>
<feature type="disulfide bond" evidence="10">
    <location>
        <begin position="150"/>
        <end position="162"/>
    </location>
</feature>
<keyword evidence="8" id="KW-0325">Glycoprotein</keyword>
<dbReference type="PANTHER" id="PTHR10574:SF444">
    <property type="entry name" value="BASEMENT MEMBRANE-SPECIFIC HEPARAN SULFATE PROTEOGLYCAN CORE PROTEIN"/>
    <property type="match status" value="1"/>
</dbReference>
<feature type="domain" description="Laminin IV type A" evidence="13">
    <location>
        <begin position="324"/>
        <end position="499"/>
    </location>
</feature>
<organism evidence="14 15">
    <name type="scientific">Geodia barretti</name>
    <name type="common">Barrett's horny sponge</name>
    <dbReference type="NCBI Taxonomy" id="519541"/>
    <lineage>
        <taxon>Eukaryota</taxon>
        <taxon>Metazoa</taxon>
        <taxon>Porifera</taxon>
        <taxon>Demospongiae</taxon>
        <taxon>Heteroscleromorpha</taxon>
        <taxon>Tetractinellida</taxon>
        <taxon>Astrophorina</taxon>
        <taxon>Geodiidae</taxon>
        <taxon>Geodia</taxon>
    </lineage>
</organism>
<dbReference type="GO" id="GO:0009888">
    <property type="term" value="P:tissue development"/>
    <property type="evidence" value="ECO:0007669"/>
    <property type="project" value="TreeGrafter"/>
</dbReference>
<feature type="disulfide bond" evidence="10">
    <location>
        <begin position="742"/>
        <end position="759"/>
    </location>
</feature>
<comment type="caution">
    <text evidence="10">Lacks conserved residue(s) required for the propagation of feature annotation.</text>
</comment>
<dbReference type="Proteomes" id="UP001174909">
    <property type="component" value="Unassembled WGS sequence"/>
</dbReference>
<feature type="disulfide bond" evidence="10">
    <location>
        <begin position="662"/>
        <end position="671"/>
    </location>
</feature>
<dbReference type="SMART" id="SM00180">
    <property type="entry name" value="EGF_Lam"/>
    <property type="match status" value="10"/>
</dbReference>
<feature type="disulfide bond" evidence="10">
    <location>
        <begin position="247"/>
        <end position="259"/>
    </location>
</feature>
<dbReference type="GO" id="GO:0016477">
    <property type="term" value="P:cell migration"/>
    <property type="evidence" value="ECO:0007669"/>
    <property type="project" value="TreeGrafter"/>
</dbReference>
<dbReference type="Pfam" id="PF00052">
    <property type="entry name" value="Laminin_B"/>
    <property type="match status" value="1"/>
</dbReference>
<feature type="disulfide bond" evidence="10">
    <location>
        <begin position="788"/>
        <end position="800"/>
    </location>
</feature>
<dbReference type="PRINTS" id="PR00011">
    <property type="entry name" value="EGFLAMININ"/>
</dbReference>